<dbReference type="InterPro" id="IPR013783">
    <property type="entry name" value="Ig-like_fold"/>
</dbReference>
<keyword evidence="4" id="KW-1185">Reference proteome</keyword>
<dbReference type="NCBIfam" id="NF038128">
    <property type="entry name" value="choice_anch_J"/>
    <property type="match status" value="1"/>
</dbReference>
<dbReference type="InterPro" id="IPR026444">
    <property type="entry name" value="Secre_tail"/>
</dbReference>
<keyword evidence="1" id="KW-0732">Signal</keyword>
<dbReference type="Proteomes" id="UP001597197">
    <property type="component" value="Unassembled WGS sequence"/>
</dbReference>
<feature type="domain" description="Fibronectin type-III" evidence="2">
    <location>
        <begin position="278"/>
        <end position="368"/>
    </location>
</feature>
<dbReference type="InterPro" id="IPR036116">
    <property type="entry name" value="FN3_sf"/>
</dbReference>
<reference evidence="4" key="1">
    <citation type="journal article" date="2019" name="Int. J. Syst. Evol. Microbiol.">
        <title>The Global Catalogue of Microorganisms (GCM) 10K type strain sequencing project: providing services to taxonomists for standard genome sequencing and annotation.</title>
        <authorList>
            <consortium name="The Broad Institute Genomics Platform"/>
            <consortium name="The Broad Institute Genome Sequencing Center for Infectious Disease"/>
            <person name="Wu L."/>
            <person name="Ma J."/>
        </authorList>
    </citation>
    <scope>NUCLEOTIDE SEQUENCE [LARGE SCALE GENOMIC DNA]</scope>
    <source>
        <strain evidence="4">CGMCC 1.15795</strain>
    </source>
</reference>
<dbReference type="PROSITE" id="PS50853">
    <property type="entry name" value="FN3"/>
    <property type="match status" value="1"/>
</dbReference>
<dbReference type="SMART" id="SM00060">
    <property type="entry name" value="FN3"/>
    <property type="match status" value="1"/>
</dbReference>
<protein>
    <submittedName>
        <fullName evidence="3">Fibronectin type III domain-containing protein</fullName>
    </submittedName>
</protein>
<dbReference type="Gene3D" id="2.60.120.200">
    <property type="match status" value="1"/>
</dbReference>
<sequence length="635" mass="66661">MTYLYPTISWRRLGLAALLAVSSLTAARAQTFAYPSNAAYNSVGTYTDLGATGAAIATANTDDANSAAQSIGFTFTYNGTAFTQFVLNTNGYLKLGATAPVAPYFYSSPQATTGGPLNSATDANLILPFNTDLTAGATAPTEYRVATTGAAGSRICTIQWKNVADKASTITTQYANLSFQAKLYEGSNQIEFVYGPATAGTTDAIRTVAVGLKGSSSANGQLLTVQKASASAWSTSMAQNADYPVPMTGFLPTAHNIRSTVLPEAGRTYRFTAPTCLSPSNLVVSNITSTSATVTFTAPSNGTGYTLVYGPQLFDPTAGGTAVTTTTTSYTLTGLTPGNGYDVYVAARCGANDQSFLSSYAAFSTPCAAAPVVVGTFPYVENFDALAAGTLPCSARVLDANSDRYTWEVTYDYGKSLPNSLAYFYNDASATTGADDWFFTPGLTLKAGYTYQLQFSYAVGDPDFAESLEVKYGNTATPAGQTAQLFSSKALVNDTYAATTTSQVTAITPTADGVYYIGFHAISAPDRFALFVDDIQLTENRVLAVRNAVNSVFTAEAAPVPFGDALTLTLNTRQAGPMQLTLRDALGRVLRHTTTTAAVGTSTRTVPEVGQLPAGIYFLNIEQGGQSQVLRVAHQ</sequence>
<dbReference type="EMBL" id="JBHUFD010000005">
    <property type="protein sequence ID" value="MFD1873441.1"/>
    <property type="molecule type" value="Genomic_DNA"/>
</dbReference>
<evidence type="ECO:0000313" key="3">
    <source>
        <dbReference type="EMBL" id="MFD1873441.1"/>
    </source>
</evidence>
<dbReference type="SUPFAM" id="SSF49265">
    <property type="entry name" value="Fibronectin type III"/>
    <property type="match status" value="1"/>
</dbReference>
<evidence type="ECO:0000256" key="1">
    <source>
        <dbReference type="SAM" id="SignalP"/>
    </source>
</evidence>
<comment type="caution">
    <text evidence="3">The sequence shown here is derived from an EMBL/GenBank/DDBJ whole genome shotgun (WGS) entry which is preliminary data.</text>
</comment>
<dbReference type="Gene3D" id="2.60.40.10">
    <property type="entry name" value="Immunoglobulins"/>
    <property type="match status" value="1"/>
</dbReference>
<feature type="signal peptide" evidence="1">
    <location>
        <begin position="1"/>
        <end position="26"/>
    </location>
</feature>
<dbReference type="Pfam" id="PF00041">
    <property type="entry name" value="fn3"/>
    <property type="match status" value="1"/>
</dbReference>
<feature type="chain" id="PRO_5045811844" evidence="1">
    <location>
        <begin position="27"/>
        <end position="635"/>
    </location>
</feature>
<dbReference type="NCBIfam" id="TIGR04183">
    <property type="entry name" value="Por_Secre_tail"/>
    <property type="match status" value="1"/>
</dbReference>
<proteinExistence type="predicted"/>
<dbReference type="CDD" id="cd00063">
    <property type="entry name" value="FN3"/>
    <property type="match status" value="1"/>
</dbReference>
<name>A0ABW4QVI8_9BACT</name>
<gene>
    <name evidence="3" type="ORF">ACFSDX_13435</name>
</gene>
<dbReference type="InterPro" id="IPR003961">
    <property type="entry name" value="FN3_dom"/>
</dbReference>
<dbReference type="RefSeq" id="WP_382314338.1">
    <property type="nucleotide sequence ID" value="NZ_JBHUFD010000005.1"/>
</dbReference>
<evidence type="ECO:0000259" key="2">
    <source>
        <dbReference type="PROSITE" id="PS50853"/>
    </source>
</evidence>
<accession>A0ABW4QVI8</accession>
<organism evidence="3 4">
    <name type="scientific">Hymenobacter bucti</name>
    <dbReference type="NCBI Taxonomy" id="1844114"/>
    <lineage>
        <taxon>Bacteria</taxon>
        <taxon>Pseudomonadati</taxon>
        <taxon>Bacteroidota</taxon>
        <taxon>Cytophagia</taxon>
        <taxon>Cytophagales</taxon>
        <taxon>Hymenobacteraceae</taxon>
        <taxon>Hymenobacter</taxon>
    </lineage>
</organism>
<evidence type="ECO:0000313" key="4">
    <source>
        <dbReference type="Proteomes" id="UP001597197"/>
    </source>
</evidence>